<feature type="compositionally biased region" description="Basic and acidic residues" evidence="1">
    <location>
        <begin position="18"/>
        <end position="33"/>
    </location>
</feature>
<protein>
    <recommendedName>
        <fullName evidence="4">Protein CMS1</fullName>
    </recommendedName>
</protein>
<gene>
    <name evidence="2" type="ORF">LTR84_007455</name>
</gene>
<dbReference type="InterPro" id="IPR027417">
    <property type="entry name" value="P-loop_NTPase"/>
</dbReference>
<proteinExistence type="predicted"/>
<evidence type="ECO:0000313" key="2">
    <source>
        <dbReference type="EMBL" id="KAK5046694.1"/>
    </source>
</evidence>
<dbReference type="Pfam" id="PF14617">
    <property type="entry name" value="CMS1"/>
    <property type="match status" value="1"/>
</dbReference>
<evidence type="ECO:0008006" key="4">
    <source>
        <dbReference type="Google" id="ProtNLM"/>
    </source>
</evidence>
<dbReference type="RefSeq" id="XP_064702277.1">
    <property type="nucleotide sequence ID" value="XM_064851008.1"/>
</dbReference>
<dbReference type="PANTHER" id="PTHR24030:SF0">
    <property type="entry name" value="PROTEIN CMSS1"/>
    <property type="match status" value="1"/>
</dbReference>
<dbReference type="GO" id="GO:0030686">
    <property type="term" value="C:90S preribosome"/>
    <property type="evidence" value="ECO:0007669"/>
    <property type="project" value="TreeGrafter"/>
</dbReference>
<dbReference type="Proteomes" id="UP001358417">
    <property type="component" value="Unassembled WGS sequence"/>
</dbReference>
<evidence type="ECO:0000313" key="3">
    <source>
        <dbReference type="Proteomes" id="UP001358417"/>
    </source>
</evidence>
<dbReference type="InterPro" id="IPR032704">
    <property type="entry name" value="Cms1"/>
</dbReference>
<keyword evidence="3" id="KW-1185">Reference proteome</keyword>
<dbReference type="Gene3D" id="3.40.50.300">
    <property type="entry name" value="P-loop containing nucleotide triphosphate hydrolases"/>
    <property type="match status" value="1"/>
</dbReference>
<dbReference type="GeneID" id="89975621"/>
<dbReference type="GO" id="GO:0005634">
    <property type="term" value="C:nucleus"/>
    <property type="evidence" value="ECO:0007669"/>
    <property type="project" value="TreeGrafter"/>
</dbReference>
<dbReference type="EMBL" id="JAVRRD010000029">
    <property type="protein sequence ID" value="KAK5046694.1"/>
    <property type="molecule type" value="Genomic_DNA"/>
</dbReference>
<dbReference type="PANTHER" id="PTHR24030">
    <property type="entry name" value="PROTEIN CMSS1"/>
    <property type="match status" value="1"/>
</dbReference>
<sequence>MSRTKLKARKLGSKKRKRDDQDNDKDKDNENIKQRPTKKPNLSKSKAIELPQRSKSTQSFEPTASPEVGASPETIASPDPSLLADQFANAVRKHFSESSSIELEEQYLPTKAFCDTTKFSKARVASNMPEFLEKSSENVKDSLIQSKGRGPHTLVITSSGIRTADVARELRDKTDCHVAKLIAKHMKLKANVEYMKKHNVDIAISTPMRLGDLVDTDDALNLNAVKLIVIDASYKDEKNRTIFELKELVGPLIEFLNRPGLHSRYGNGIQIMVF</sequence>
<dbReference type="AlphaFoldDB" id="A0AAV9N1J2"/>
<dbReference type="SUPFAM" id="SSF52540">
    <property type="entry name" value="P-loop containing nucleoside triphosphate hydrolases"/>
    <property type="match status" value="1"/>
</dbReference>
<organism evidence="2 3">
    <name type="scientific">Exophiala bonariae</name>
    <dbReference type="NCBI Taxonomy" id="1690606"/>
    <lineage>
        <taxon>Eukaryota</taxon>
        <taxon>Fungi</taxon>
        <taxon>Dikarya</taxon>
        <taxon>Ascomycota</taxon>
        <taxon>Pezizomycotina</taxon>
        <taxon>Eurotiomycetes</taxon>
        <taxon>Chaetothyriomycetidae</taxon>
        <taxon>Chaetothyriales</taxon>
        <taxon>Herpotrichiellaceae</taxon>
        <taxon>Exophiala</taxon>
    </lineage>
</organism>
<accession>A0AAV9N1J2</accession>
<feature type="compositionally biased region" description="Polar residues" evidence="1">
    <location>
        <begin position="53"/>
        <end position="62"/>
    </location>
</feature>
<reference evidence="2 3" key="1">
    <citation type="submission" date="2023-08" db="EMBL/GenBank/DDBJ databases">
        <title>Black Yeasts Isolated from many extreme environments.</title>
        <authorList>
            <person name="Coleine C."/>
            <person name="Stajich J.E."/>
            <person name="Selbmann L."/>
        </authorList>
    </citation>
    <scope>NUCLEOTIDE SEQUENCE [LARGE SCALE GENOMIC DNA]</scope>
    <source>
        <strain evidence="2 3">CCFEE 5792</strain>
    </source>
</reference>
<comment type="caution">
    <text evidence="2">The sequence shown here is derived from an EMBL/GenBank/DDBJ whole genome shotgun (WGS) entry which is preliminary data.</text>
</comment>
<name>A0AAV9N1J2_9EURO</name>
<evidence type="ECO:0000256" key="1">
    <source>
        <dbReference type="SAM" id="MobiDB-lite"/>
    </source>
</evidence>
<feature type="region of interest" description="Disordered" evidence="1">
    <location>
        <begin position="1"/>
        <end position="80"/>
    </location>
</feature>
<feature type="compositionally biased region" description="Basic residues" evidence="1">
    <location>
        <begin position="1"/>
        <end position="17"/>
    </location>
</feature>